<feature type="chain" id="PRO_5012328001" evidence="1">
    <location>
        <begin position="20"/>
        <end position="398"/>
    </location>
</feature>
<feature type="signal peptide" evidence="1">
    <location>
        <begin position="1"/>
        <end position="19"/>
    </location>
</feature>
<dbReference type="EMBL" id="NFJD01000003">
    <property type="protein sequence ID" value="OUO56499.1"/>
    <property type="molecule type" value="Genomic_DNA"/>
</dbReference>
<accession>A0A1Y4DFN0</accession>
<sequence>MKKFFLLTTVLLFGNLCRAESLQFVTTLASPVGTFASLETADPTATVSAPLVNFCNRRISTGLVTLSGANAYIYTMHLQNGATLGGTVPEYRVSGTMQVASGATLEGGRLMANEVTLEDAVMAKSNVTDTLYLDSSEVLGAKADALSIPGQVETSGTGSKENMEWNNSYTCDYKISEAEDIDETTYMVRYNPDTGRFEHPSGLDSGDTCDSNPLVKYTGTPSQTCLDIWLDGSGTTSSMLDMSFGTIHLYQVGDGCDPYTMPCGSYQRVIFPCKANIPYGGGADIRYALSSSNSSLSQSQRWKYYVPKSSQIAKFFGGLKSAYNSWLNNGDWDLGHPYTFNVCLSDAEATFQGKGVHYTISYGRTSFKAQKHYPEGSSGGNATCVSDNKYSSYLLKSK</sequence>
<evidence type="ECO:0000313" key="2">
    <source>
        <dbReference type="EMBL" id="OUO56499.1"/>
    </source>
</evidence>
<comment type="caution">
    <text evidence="2">The sequence shown here is derived from an EMBL/GenBank/DDBJ whole genome shotgun (WGS) entry which is preliminary data.</text>
</comment>
<dbReference type="AlphaFoldDB" id="A0A1Y4DFN0"/>
<evidence type="ECO:0000256" key="1">
    <source>
        <dbReference type="SAM" id="SignalP"/>
    </source>
</evidence>
<reference evidence="3" key="1">
    <citation type="submission" date="2017-04" db="EMBL/GenBank/DDBJ databases">
        <title>Function of individual gut microbiota members based on whole genome sequencing of pure cultures obtained from chicken caecum.</title>
        <authorList>
            <person name="Medvecky M."/>
            <person name="Cejkova D."/>
            <person name="Polansky O."/>
            <person name="Karasova D."/>
            <person name="Kubasova T."/>
            <person name="Cizek A."/>
            <person name="Rychlik I."/>
        </authorList>
    </citation>
    <scope>NUCLEOTIDE SEQUENCE [LARGE SCALE GENOMIC DNA]</scope>
    <source>
        <strain evidence="3">An273</strain>
    </source>
</reference>
<protein>
    <submittedName>
        <fullName evidence="2">Uncharacterized protein</fullName>
    </submittedName>
</protein>
<proteinExistence type="predicted"/>
<gene>
    <name evidence="2" type="ORF">B5F75_04710</name>
</gene>
<organism evidence="2 3">
    <name type="scientific">Candidatus Avelusimicrobium gallicola</name>
    <dbReference type="NCBI Taxonomy" id="2562704"/>
    <lineage>
        <taxon>Bacteria</taxon>
        <taxon>Pseudomonadati</taxon>
        <taxon>Elusimicrobiota</taxon>
        <taxon>Elusimicrobia</taxon>
        <taxon>Elusimicrobiales</taxon>
        <taxon>Elusimicrobiaceae</taxon>
        <taxon>Candidatus Avelusimicrobium</taxon>
    </lineage>
</organism>
<keyword evidence="3" id="KW-1185">Reference proteome</keyword>
<name>A0A1Y4DFN0_9BACT</name>
<dbReference type="Proteomes" id="UP000196368">
    <property type="component" value="Unassembled WGS sequence"/>
</dbReference>
<evidence type="ECO:0000313" key="3">
    <source>
        <dbReference type="Proteomes" id="UP000196368"/>
    </source>
</evidence>
<dbReference type="RefSeq" id="WP_087288480.1">
    <property type="nucleotide sequence ID" value="NZ_NFJD01000003.1"/>
</dbReference>
<keyword evidence="1" id="KW-0732">Signal</keyword>